<accession>A0A1Y5TSH3</accession>
<dbReference type="Gene3D" id="3.40.630.30">
    <property type="match status" value="1"/>
</dbReference>
<dbReference type="Proteomes" id="UP000193307">
    <property type="component" value="Unassembled WGS sequence"/>
</dbReference>
<dbReference type="OrthoDB" id="6169313at2"/>
<protein>
    <recommendedName>
        <fullName evidence="6">Acyl-homoserine-lactone synthase</fullName>
        <ecNumber evidence="6">2.3.1.184</ecNumber>
    </recommendedName>
    <alternativeName>
        <fullName evidence="6">Autoinducer synthesis protein</fullName>
    </alternativeName>
</protein>
<dbReference type="RefSeq" id="WP_085850624.1">
    <property type="nucleotide sequence ID" value="NZ_FNZV01000016.1"/>
</dbReference>
<keyword evidence="1 5" id="KW-0673">Quorum sensing</keyword>
<evidence type="ECO:0000256" key="6">
    <source>
        <dbReference type="RuleBase" id="RU361135"/>
    </source>
</evidence>
<dbReference type="GO" id="GO:0007165">
    <property type="term" value="P:signal transduction"/>
    <property type="evidence" value="ECO:0007669"/>
    <property type="project" value="TreeGrafter"/>
</dbReference>
<dbReference type="InterPro" id="IPR001690">
    <property type="entry name" value="Autoind_synthase"/>
</dbReference>
<dbReference type="Pfam" id="PF00765">
    <property type="entry name" value="Autoind_synth"/>
    <property type="match status" value="1"/>
</dbReference>
<keyword evidence="3 6" id="KW-0949">S-adenosyl-L-methionine</keyword>
<keyword evidence="7" id="KW-0012">Acyltransferase</keyword>
<organism evidence="7 8">
    <name type="scientific">Pacificibacter marinus</name>
    <dbReference type="NCBI Taxonomy" id="658057"/>
    <lineage>
        <taxon>Bacteria</taxon>
        <taxon>Pseudomonadati</taxon>
        <taxon>Pseudomonadota</taxon>
        <taxon>Alphaproteobacteria</taxon>
        <taxon>Rhodobacterales</taxon>
        <taxon>Roseobacteraceae</taxon>
        <taxon>Pacificibacter</taxon>
    </lineage>
</organism>
<comment type="similarity">
    <text evidence="5 6">Belongs to the autoinducer synthase family.</text>
</comment>
<evidence type="ECO:0000313" key="8">
    <source>
        <dbReference type="Proteomes" id="UP000193307"/>
    </source>
</evidence>
<dbReference type="EC" id="2.3.1.184" evidence="6"/>
<evidence type="ECO:0000256" key="1">
    <source>
        <dbReference type="ARBA" id="ARBA00022654"/>
    </source>
</evidence>
<keyword evidence="8" id="KW-1185">Reference proteome</keyword>
<name>A0A1Y5TSH3_9RHOB</name>
<dbReference type="STRING" id="658057.SAMN04488032_11616"/>
<dbReference type="GO" id="GO:0061579">
    <property type="term" value="F:N-acyl homoserine lactone synthase activity"/>
    <property type="evidence" value="ECO:0007669"/>
    <property type="project" value="UniProtKB-UniRule"/>
</dbReference>
<dbReference type="EMBL" id="FWFW01000015">
    <property type="protein sequence ID" value="SLN67198.1"/>
    <property type="molecule type" value="Genomic_DNA"/>
</dbReference>
<dbReference type="AlphaFoldDB" id="A0A1Y5TSH3"/>
<dbReference type="PRINTS" id="PR01549">
    <property type="entry name" value="AUTOINDCRSYN"/>
</dbReference>
<reference evidence="7 8" key="1">
    <citation type="submission" date="2017-03" db="EMBL/GenBank/DDBJ databases">
        <authorList>
            <person name="Afonso C.L."/>
            <person name="Miller P.J."/>
            <person name="Scott M.A."/>
            <person name="Spackman E."/>
            <person name="Goraichik I."/>
            <person name="Dimitrov K.M."/>
            <person name="Suarez D.L."/>
            <person name="Swayne D.E."/>
        </authorList>
    </citation>
    <scope>NUCLEOTIDE SEQUENCE [LARGE SCALE GENOMIC DNA]</scope>
    <source>
        <strain evidence="7 8">CECT 7971</strain>
    </source>
</reference>
<evidence type="ECO:0000256" key="2">
    <source>
        <dbReference type="ARBA" id="ARBA00022679"/>
    </source>
</evidence>
<dbReference type="InterPro" id="IPR016181">
    <property type="entry name" value="Acyl_CoA_acyltransferase"/>
</dbReference>
<evidence type="ECO:0000256" key="4">
    <source>
        <dbReference type="ARBA" id="ARBA00022929"/>
    </source>
</evidence>
<evidence type="ECO:0000256" key="3">
    <source>
        <dbReference type="ARBA" id="ARBA00022691"/>
    </source>
</evidence>
<keyword evidence="2 6" id="KW-0808">Transferase</keyword>
<dbReference type="SUPFAM" id="SSF55729">
    <property type="entry name" value="Acyl-CoA N-acyltransferases (Nat)"/>
    <property type="match status" value="1"/>
</dbReference>
<gene>
    <name evidence="7" type="primary">lasI</name>
    <name evidence="7" type="ORF">PAM7971_03554</name>
</gene>
<dbReference type="PANTHER" id="PTHR39322">
    <property type="entry name" value="ACYL-HOMOSERINE-LACTONE SYNTHASE"/>
    <property type="match status" value="1"/>
</dbReference>
<dbReference type="PROSITE" id="PS51187">
    <property type="entry name" value="AUTOINDUCER_SYNTH_2"/>
    <property type="match status" value="1"/>
</dbReference>
<comment type="catalytic activity">
    <reaction evidence="6">
        <text>a fatty acyl-[ACP] + S-adenosyl-L-methionine = an N-acyl-L-homoserine lactone + S-methyl-5'-thioadenosine + holo-[ACP] + H(+)</text>
        <dbReference type="Rhea" id="RHEA:10096"/>
        <dbReference type="Rhea" id="RHEA-COMP:9685"/>
        <dbReference type="Rhea" id="RHEA-COMP:14125"/>
        <dbReference type="ChEBI" id="CHEBI:15378"/>
        <dbReference type="ChEBI" id="CHEBI:17509"/>
        <dbReference type="ChEBI" id="CHEBI:55474"/>
        <dbReference type="ChEBI" id="CHEBI:59789"/>
        <dbReference type="ChEBI" id="CHEBI:64479"/>
        <dbReference type="ChEBI" id="CHEBI:138651"/>
        <dbReference type="EC" id="2.3.1.184"/>
    </reaction>
</comment>
<dbReference type="GO" id="GO:0009372">
    <property type="term" value="P:quorum sensing"/>
    <property type="evidence" value="ECO:0007669"/>
    <property type="project" value="UniProtKB-UniRule"/>
</dbReference>
<evidence type="ECO:0000313" key="7">
    <source>
        <dbReference type="EMBL" id="SLN67198.1"/>
    </source>
</evidence>
<sequence length="210" mass="23800">MIRYISGTDLWLQPTLAQSMFRDRASQFSERLKWDVAVDKRGYERDQYDTLNPIYVIVENDEGQHAGSLRLLPTTGRTMINEYFSNALEGGPIISSTTWECTRFCLSPSANPRTAPMLIASAARLLQEFEITTLVAVFDKFMLRKYRLSGVMPEVLGEGRNAGSLILAGRWQFNQRKLNDQMRRGSLDPHECELALANSSLFAQQELISA</sequence>
<keyword evidence="4 5" id="KW-0071">Autoinducer synthesis</keyword>
<dbReference type="PANTHER" id="PTHR39322:SF1">
    <property type="entry name" value="ISOVALERYL-HOMOSERINE LACTONE SYNTHASE"/>
    <property type="match status" value="1"/>
</dbReference>
<proteinExistence type="inferred from homology"/>
<evidence type="ECO:0000256" key="5">
    <source>
        <dbReference type="PROSITE-ProRule" id="PRU00533"/>
    </source>
</evidence>